<reference evidence="2" key="1">
    <citation type="submission" date="2017-01" db="EMBL/GenBank/DDBJ databases">
        <authorList>
            <person name="Assis F.L."/>
            <person name="Abrahao J.S."/>
            <person name="Silva L."/>
            <person name="Khalil J.B."/>
            <person name="Rodrigues R."/>
            <person name="Silva L.S."/>
            <person name="Arantes T."/>
            <person name="Boratto P."/>
            <person name="Andrade M."/>
            <person name="Kroon E.G."/>
            <person name="Ribeiro B."/>
            <person name="Bergier I."/>
            <person name="Seligmann H."/>
            <person name="Ghigo E."/>
            <person name="Colson P."/>
            <person name="Levasseur A."/>
            <person name="Raoult D."/>
            <person name="Scola B.L."/>
        </authorList>
    </citation>
    <scope>NUCLEOTIDE SEQUENCE</scope>
    <source>
        <strain evidence="2">Soda lake</strain>
    </source>
</reference>
<reference evidence="2" key="2">
    <citation type="journal article" date="2018" name="Nat. Commun.">
        <title>Tailed giant Tupanvirus possesses the most complete translational apparatus of the known virosphere.</title>
        <authorList>
            <person name="Abrahao J."/>
            <person name="Silva L."/>
            <person name="Silva L.S."/>
            <person name="Khalil J.Y.B."/>
            <person name="Rodrigues R."/>
            <person name="Arantes T."/>
            <person name="Assis F."/>
            <person name="Boratto P."/>
            <person name="Andrade M."/>
            <person name="Kroon E.G."/>
            <person name="Ribeiro B."/>
            <person name="Bergier I."/>
            <person name="Seligmann H."/>
            <person name="Ghigo E."/>
            <person name="Colson P."/>
            <person name="Levasseur A."/>
            <person name="Kroemer G."/>
            <person name="Raoult D."/>
            <person name="La Scola B."/>
        </authorList>
    </citation>
    <scope>NUCLEOTIDE SEQUENCE [LARGE SCALE GENOMIC DNA]</scope>
    <source>
        <strain evidence="2">Soda lake</strain>
    </source>
</reference>
<evidence type="ECO:0000313" key="2">
    <source>
        <dbReference type="EMBL" id="QKU35794.1"/>
    </source>
</evidence>
<proteinExistence type="predicted"/>
<evidence type="ECO:0000256" key="1">
    <source>
        <dbReference type="SAM" id="MobiDB-lite"/>
    </source>
</evidence>
<sequence>MSEPMTTIDFNNDDNVGTSSWQNSSDGIQKEKQLNETHFSKNFKKQCKKIKKDLSRQQCCIIL</sequence>
<dbReference type="EMBL" id="KY523104">
    <property type="protein sequence ID" value="QKU35794.1"/>
    <property type="molecule type" value="Genomic_DNA"/>
</dbReference>
<accession>A0A6N1NN35</accession>
<dbReference type="RefSeq" id="YP_010782476.1">
    <property type="nucleotide sequence ID" value="NC_075039.1"/>
</dbReference>
<dbReference type="KEGG" id="vg:80519240"/>
<dbReference type="GeneID" id="80519240"/>
<feature type="region of interest" description="Disordered" evidence="1">
    <location>
        <begin position="1"/>
        <end position="28"/>
    </location>
</feature>
<feature type="compositionally biased region" description="Polar residues" evidence="1">
    <location>
        <begin position="1"/>
        <end position="27"/>
    </location>
</feature>
<organism evidence="2">
    <name type="scientific">Tupanvirus soda lake</name>
    <dbReference type="NCBI Taxonomy" id="2126985"/>
    <lineage>
        <taxon>Viruses</taxon>
        <taxon>Varidnaviria</taxon>
        <taxon>Bamfordvirae</taxon>
        <taxon>Nucleocytoviricota</taxon>
        <taxon>Megaviricetes</taxon>
        <taxon>Imitervirales</taxon>
        <taxon>Mimiviridae</taxon>
        <taxon>Megamimivirinae</taxon>
        <taxon>Tupanvirus</taxon>
        <taxon>Tupanvirus salinum</taxon>
    </lineage>
</organism>
<name>A0A6N1NN35_9VIRU</name>
<protein>
    <submittedName>
        <fullName evidence="2">Putative orfan</fullName>
    </submittedName>
</protein>